<organism evidence="4 5">
    <name type="scientific">Fraxinus pennsylvanica</name>
    <dbReference type="NCBI Taxonomy" id="56036"/>
    <lineage>
        <taxon>Eukaryota</taxon>
        <taxon>Viridiplantae</taxon>
        <taxon>Streptophyta</taxon>
        <taxon>Embryophyta</taxon>
        <taxon>Tracheophyta</taxon>
        <taxon>Spermatophyta</taxon>
        <taxon>Magnoliopsida</taxon>
        <taxon>eudicotyledons</taxon>
        <taxon>Gunneridae</taxon>
        <taxon>Pentapetalae</taxon>
        <taxon>asterids</taxon>
        <taxon>lamiids</taxon>
        <taxon>Lamiales</taxon>
        <taxon>Oleaceae</taxon>
        <taxon>Oleeae</taxon>
        <taxon>Fraxinus</taxon>
    </lineage>
</organism>
<gene>
    <name evidence="4" type="ORF">FPE_LOCUS18677</name>
</gene>
<evidence type="ECO:0000256" key="3">
    <source>
        <dbReference type="ARBA" id="ARBA00023163"/>
    </source>
</evidence>
<name>A0AAD1ZQB8_9LAMI</name>
<dbReference type="PANTHER" id="PTHR43874">
    <property type="entry name" value="TWO-COMPONENT RESPONSE REGULATOR"/>
    <property type="match status" value="1"/>
</dbReference>
<keyword evidence="3" id="KW-0804">Transcription</keyword>
<dbReference type="InterPro" id="IPR011006">
    <property type="entry name" value="CheY-like_superfamily"/>
</dbReference>
<evidence type="ECO:0000256" key="2">
    <source>
        <dbReference type="ARBA" id="ARBA00023015"/>
    </source>
</evidence>
<dbReference type="GO" id="GO:0009736">
    <property type="term" value="P:cytokinin-activated signaling pathway"/>
    <property type="evidence" value="ECO:0007669"/>
    <property type="project" value="InterPro"/>
</dbReference>
<protein>
    <recommendedName>
        <fullName evidence="6">Response regulatory domain-containing protein</fullName>
    </recommendedName>
</protein>
<dbReference type="Gene3D" id="3.40.50.2300">
    <property type="match status" value="1"/>
</dbReference>
<evidence type="ECO:0008006" key="6">
    <source>
        <dbReference type="Google" id="ProtNLM"/>
    </source>
</evidence>
<evidence type="ECO:0000313" key="5">
    <source>
        <dbReference type="Proteomes" id="UP000834106"/>
    </source>
</evidence>
<accession>A0AAD1ZQB8</accession>
<dbReference type="Proteomes" id="UP000834106">
    <property type="component" value="Chromosome 11"/>
</dbReference>
<keyword evidence="5" id="KW-1185">Reference proteome</keyword>
<dbReference type="AlphaFoldDB" id="A0AAD1ZQB8"/>
<dbReference type="GO" id="GO:0000160">
    <property type="term" value="P:phosphorelay signal transduction system"/>
    <property type="evidence" value="ECO:0007669"/>
    <property type="project" value="UniProtKB-KW"/>
</dbReference>
<evidence type="ECO:0000256" key="1">
    <source>
        <dbReference type="ARBA" id="ARBA00023012"/>
    </source>
</evidence>
<evidence type="ECO:0000313" key="4">
    <source>
        <dbReference type="EMBL" id="CAI9771247.1"/>
    </source>
</evidence>
<proteinExistence type="predicted"/>
<reference evidence="4" key="1">
    <citation type="submission" date="2023-05" db="EMBL/GenBank/DDBJ databases">
        <authorList>
            <person name="Huff M."/>
        </authorList>
    </citation>
    <scope>NUCLEOTIDE SEQUENCE</scope>
</reference>
<keyword evidence="1" id="KW-0902">Two-component regulatory system</keyword>
<dbReference type="EMBL" id="OU503046">
    <property type="protein sequence ID" value="CAI9771247.1"/>
    <property type="molecule type" value="Genomic_DNA"/>
</dbReference>
<dbReference type="SUPFAM" id="SSF52172">
    <property type="entry name" value="CheY-like"/>
    <property type="match status" value="1"/>
</dbReference>
<dbReference type="InterPro" id="IPR045279">
    <property type="entry name" value="ARR-like"/>
</dbReference>
<sequence length="117" mass="12975">MALQYLGLDGEKSSVDFDGLKVNLIMIDYSLPGIIGYELLKRIKSLLNLRKIPVVIMSFENVLDRIDRPPTAAAAVSFKVFVTDLVVASTYYGRTGFVPPSSSAMNEQPTNSYWIIV</sequence>
<dbReference type="PANTHER" id="PTHR43874:SF62">
    <property type="entry name" value="TWO-COMPONENT RESPONSE REGULATOR ARR6"/>
    <property type="match status" value="1"/>
</dbReference>
<keyword evidence="2" id="KW-0805">Transcription regulation</keyword>